<evidence type="ECO:0000256" key="1">
    <source>
        <dbReference type="ARBA" id="ARBA00004141"/>
    </source>
</evidence>
<dbReference type="PANTHER" id="PTHR32322:SF2">
    <property type="entry name" value="EAMA DOMAIN-CONTAINING PROTEIN"/>
    <property type="match status" value="1"/>
</dbReference>
<evidence type="ECO:0000259" key="7">
    <source>
        <dbReference type="Pfam" id="PF00892"/>
    </source>
</evidence>
<feature type="transmembrane region" description="Helical" evidence="6">
    <location>
        <begin position="164"/>
        <end position="185"/>
    </location>
</feature>
<protein>
    <recommendedName>
        <fullName evidence="7">EamA domain-containing protein</fullName>
    </recommendedName>
</protein>
<evidence type="ECO:0000256" key="6">
    <source>
        <dbReference type="SAM" id="Phobius"/>
    </source>
</evidence>
<dbReference type="Pfam" id="PF00892">
    <property type="entry name" value="EamA"/>
    <property type="match status" value="2"/>
</dbReference>
<feature type="transmembrane region" description="Helical" evidence="6">
    <location>
        <begin position="191"/>
        <end position="211"/>
    </location>
</feature>
<dbReference type="SUPFAM" id="SSF103481">
    <property type="entry name" value="Multidrug resistance efflux transporter EmrE"/>
    <property type="match status" value="2"/>
</dbReference>
<evidence type="ECO:0000313" key="8">
    <source>
        <dbReference type="EMBL" id="CAD9401258.1"/>
    </source>
</evidence>
<feature type="domain" description="EamA" evidence="7">
    <location>
        <begin position="4"/>
        <end position="114"/>
    </location>
</feature>
<evidence type="ECO:0000256" key="2">
    <source>
        <dbReference type="ARBA" id="ARBA00022692"/>
    </source>
</evidence>
<evidence type="ECO:0000256" key="3">
    <source>
        <dbReference type="ARBA" id="ARBA00022989"/>
    </source>
</evidence>
<dbReference type="PANTHER" id="PTHR32322">
    <property type="entry name" value="INNER MEMBRANE TRANSPORTER"/>
    <property type="match status" value="1"/>
</dbReference>
<keyword evidence="2 6" id="KW-0812">Transmembrane</keyword>
<dbReference type="InterPro" id="IPR000620">
    <property type="entry name" value="EamA_dom"/>
</dbReference>
<name>A0A7S2BMF9_9STRA</name>
<comment type="subcellular location">
    <subcellularLocation>
        <location evidence="1">Membrane</location>
        <topology evidence="1">Multi-pass membrane protein</topology>
    </subcellularLocation>
</comment>
<keyword evidence="4 6" id="KW-0472">Membrane</keyword>
<gene>
    <name evidence="8" type="ORF">DSPE1174_LOCUS8674</name>
</gene>
<feature type="transmembrane region" description="Helical" evidence="6">
    <location>
        <begin position="100"/>
        <end position="119"/>
    </location>
</feature>
<feature type="compositionally biased region" description="Low complexity" evidence="5">
    <location>
        <begin position="294"/>
        <end position="309"/>
    </location>
</feature>
<feature type="transmembrane region" description="Helical" evidence="6">
    <location>
        <begin position="218"/>
        <end position="235"/>
    </location>
</feature>
<dbReference type="InterPro" id="IPR050638">
    <property type="entry name" value="AA-Vitamin_Transporters"/>
</dbReference>
<dbReference type="GO" id="GO:0016020">
    <property type="term" value="C:membrane"/>
    <property type="evidence" value="ECO:0007669"/>
    <property type="project" value="UniProtKB-SubCell"/>
</dbReference>
<reference evidence="8" key="1">
    <citation type="submission" date="2021-01" db="EMBL/GenBank/DDBJ databases">
        <authorList>
            <person name="Corre E."/>
            <person name="Pelletier E."/>
            <person name="Niang G."/>
            <person name="Scheremetjew M."/>
            <person name="Finn R."/>
            <person name="Kale V."/>
            <person name="Holt S."/>
            <person name="Cochrane G."/>
            <person name="Meng A."/>
            <person name="Brown T."/>
            <person name="Cohen L."/>
        </authorList>
    </citation>
    <scope>NUCLEOTIDE SEQUENCE</scope>
    <source>
        <strain evidence="8">CCMP1381</strain>
    </source>
</reference>
<feature type="transmembrane region" description="Helical" evidence="6">
    <location>
        <begin position="6"/>
        <end position="34"/>
    </location>
</feature>
<organism evidence="8">
    <name type="scientific">Octactis speculum</name>
    <dbReference type="NCBI Taxonomy" id="3111310"/>
    <lineage>
        <taxon>Eukaryota</taxon>
        <taxon>Sar</taxon>
        <taxon>Stramenopiles</taxon>
        <taxon>Ochrophyta</taxon>
        <taxon>Dictyochophyceae</taxon>
        <taxon>Dictyochales</taxon>
        <taxon>Dictyochaceae</taxon>
        <taxon>Octactis</taxon>
    </lineage>
</organism>
<dbReference type="EMBL" id="HBGS01016522">
    <property type="protein sequence ID" value="CAD9401258.1"/>
    <property type="molecule type" value="Transcribed_RNA"/>
</dbReference>
<sequence>MTGANSLVFAFLMVVLAAVLALGTGAAVSFAELVQGMKATRNEGHMLWLFLLGVNNAVKSVAFMLALGYVSALNAAIYIPLIPVFAIVFARAIGWETLNWGQVLGVSVAICGALEVTFVKYASESSQSGAANILIGNGLLLTWDITAAVAIVMQKPLLKYNSPINVSAYVLTIAALVLAVVIPFVEHPTSSAWDIQTVTGLAIIYCAFYNCFMNFGDAWAVTIIPASTVSMWLTLEPVFTAILSATFLDESMTSWEYLGAALTCVGLGIVLYSVDKTKVWTGKGGDAGEADTRSPGGASRSSSGAIVAGGAQGRSSKKEAAPLLSSDSSYDGVTSRA</sequence>
<evidence type="ECO:0000256" key="4">
    <source>
        <dbReference type="ARBA" id="ARBA00023136"/>
    </source>
</evidence>
<feature type="transmembrane region" description="Helical" evidence="6">
    <location>
        <begin position="255"/>
        <end position="274"/>
    </location>
</feature>
<evidence type="ECO:0000256" key="5">
    <source>
        <dbReference type="SAM" id="MobiDB-lite"/>
    </source>
</evidence>
<dbReference type="InterPro" id="IPR037185">
    <property type="entry name" value="EmrE-like"/>
</dbReference>
<dbReference type="AlphaFoldDB" id="A0A7S2BMF9"/>
<keyword evidence="3 6" id="KW-1133">Transmembrane helix</keyword>
<proteinExistence type="predicted"/>
<feature type="transmembrane region" description="Helical" evidence="6">
    <location>
        <begin position="131"/>
        <end position="152"/>
    </location>
</feature>
<feature type="compositionally biased region" description="Polar residues" evidence="5">
    <location>
        <begin position="325"/>
        <end position="337"/>
    </location>
</feature>
<feature type="domain" description="EamA" evidence="7">
    <location>
        <begin position="136"/>
        <end position="271"/>
    </location>
</feature>
<feature type="transmembrane region" description="Helical" evidence="6">
    <location>
        <begin position="75"/>
        <end position="93"/>
    </location>
</feature>
<feature type="region of interest" description="Disordered" evidence="5">
    <location>
        <begin position="284"/>
        <end position="337"/>
    </location>
</feature>
<accession>A0A7S2BMF9</accession>